<name>A0AAE0M053_9PEZI</name>
<dbReference type="CDD" id="cd09917">
    <property type="entry name" value="F-box_SF"/>
    <property type="match status" value="1"/>
</dbReference>
<dbReference type="PROSITE" id="PS50181">
    <property type="entry name" value="FBOX"/>
    <property type="match status" value="1"/>
</dbReference>
<evidence type="ECO:0000313" key="3">
    <source>
        <dbReference type="Proteomes" id="UP001283341"/>
    </source>
</evidence>
<accession>A0AAE0M053</accession>
<sequence>MGDVYCPFCGLVFRPIYSARTPRSAEFRELVQCPDYNVRSDNRFEENDDMYDQDLVTSETTDWMLRPYLIWLDPSTREAFLHGPFTLTQHGVFEFDGGLLNVPNLPGGIQHLRGYDYCKLWGANTLPVLPFHWSCYQLFATVMYGFPNATDRIDKYTLYKIVRWLIAPGWSFQCYLPRLDYGDPNPVDDEDSSFTGGASLRTWAGEEFLVYDPAPTSIPEVKELIRQQIRSPAFSLALGPRAKRRTLERKRRKDHNSSRDIFETLPYDIIYRITGFLPHRSVLALACASRSVNTLLDSGTSFWRQRLYASMPWLVELRELMHEDRSLFLNVNNKKLLLWLDKATTGKPFLTGPLMAVANRRRVWAACEELAGLWPGSDSSRFLTKRLTEVRIVADSIHNHRNRVPSRLGSCLSTHRFWLKSWDDIAAGPAGGKNFETYWDDEGRLRGMTMVVRGERRDVFYTCKFRSPNKGAKFRVEIVELGAGEWIAGFVFHLPPVDPGGVKYGNRQVMAWPKGITLIITSGRRIDIGDTITAGQTKRAYIAPRGWYTTGVFYISLNRTRYGWATDRWRGFGLLLSQQPPSDHQTTEQDPLSTAEVFVDPDGPYPHRKLLEKFPWKGNTDLGGMPMWSYPTLEVVGDGLGKWRSTRYMEQYAYITRDVQPLEGALIWANNAHELSQIVRISAYIVRSDPVTYAGRTRSTTYWMDSFEIVGFRVEYAPEARISPRTIGWPSGKEMTDKMDWTGKYIRGFDIDGRGGERIVELLVPKEVNGNGIKLRTNWGREASWCGNQGSTDDWKRFVVPEGKSLVGLVPAFDTVYNTDHNLHNVSFAVLHREFFPGLATLSGLVGLAIEIDKLQGGGEAMCQAEKSVNLEASRSFVF</sequence>
<reference evidence="2" key="2">
    <citation type="submission" date="2023-06" db="EMBL/GenBank/DDBJ databases">
        <authorList>
            <consortium name="Lawrence Berkeley National Laboratory"/>
            <person name="Haridas S."/>
            <person name="Hensen N."/>
            <person name="Bonometti L."/>
            <person name="Westerberg I."/>
            <person name="Brannstrom I.O."/>
            <person name="Guillou S."/>
            <person name="Cros-Aarteil S."/>
            <person name="Calhoun S."/>
            <person name="Kuo A."/>
            <person name="Mondo S."/>
            <person name="Pangilinan J."/>
            <person name="Riley R."/>
            <person name="Labutti K."/>
            <person name="Andreopoulos B."/>
            <person name="Lipzen A."/>
            <person name="Chen C."/>
            <person name="Yanf M."/>
            <person name="Daum C."/>
            <person name="Ng V."/>
            <person name="Clum A."/>
            <person name="Steindorff A."/>
            <person name="Ohm R."/>
            <person name="Martin F."/>
            <person name="Silar P."/>
            <person name="Natvig D."/>
            <person name="Lalanne C."/>
            <person name="Gautier V."/>
            <person name="Ament-Velasquez S.L."/>
            <person name="Kruys A."/>
            <person name="Hutchinson M.I."/>
            <person name="Powell A.J."/>
            <person name="Barry K."/>
            <person name="Miller A.N."/>
            <person name="Grigoriev I.V."/>
            <person name="Debuchy R."/>
            <person name="Gladieux P."/>
            <person name="Thoren M.H."/>
            <person name="Johannesson H."/>
        </authorList>
    </citation>
    <scope>NUCLEOTIDE SEQUENCE</scope>
    <source>
        <strain evidence="2">CBS 118394</strain>
    </source>
</reference>
<dbReference type="EMBL" id="JAUEDM010000007">
    <property type="protein sequence ID" value="KAK3313294.1"/>
    <property type="molecule type" value="Genomic_DNA"/>
</dbReference>
<dbReference type="Gene3D" id="1.20.1280.50">
    <property type="match status" value="1"/>
</dbReference>
<gene>
    <name evidence="2" type="ORF">B0H66DRAFT_594218</name>
</gene>
<evidence type="ECO:0000259" key="1">
    <source>
        <dbReference type="PROSITE" id="PS50181"/>
    </source>
</evidence>
<comment type="caution">
    <text evidence="2">The sequence shown here is derived from an EMBL/GenBank/DDBJ whole genome shotgun (WGS) entry which is preliminary data.</text>
</comment>
<dbReference type="SUPFAM" id="SSF81383">
    <property type="entry name" value="F-box domain"/>
    <property type="match status" value="1"/>
</dbReference>
<dbReference type="Proteomes" id="UP001283341">
    <property type="component" value="Unassembled WGS sequence"/>
</dbReference>
<evidence type="ECO:0000313" key="2">
    <source>
        <dbReference type="EMBL" id="KAK3313294.1"/>
    </source>
</evidence>
<keyword evidence="3" id="KW-1185">Reference proteome</keyword>
<protein>
    <recommendedName>
        <fullName evidence="1">F-box domain-containing protein</fullName>
    </recommendedName>
</protein>
<feature type="domain" description="F-box" evidence="1">
    <location>
        <begin position="259"/>
        <end position="306"/>
    </location>
</feature>
<proteinExistence type="predicted"/>
<reference evidence="2" key="1">
    <citation type="journal article" date="2023" name="Mol. Phylogenet. Evol.">
        <title>Genome-scale phylogeny and comparative genomics of the fungal order Sordariales.</title>
        <authorList>
            <person name="Hensen N."/>
            <person name="Bonometti L."/>
            <person name="Westerberg I."/>
            <person name="Brannstrom I.O."/>
            <person name="Guillou S."/>
            <person name="Cros-Aarteil S."/>
            <person name="Calhoun S."/>
            <person name="Haridas S."/>
            <person name="Kuo A."/>
            <person name="Mondo S."/>
            <person name="Pangilinan J."/>
            <person name="Riley R."/>
            <person name="LaButti K."/>
            <person name="Andreopoulos B."/>
            <person name="Lipzen A."/>
            <person name="Chen C."/>
            <person name="Yan M."/>
            <person name="Daum C."/>
            <person name="Ng V."/>
            <person name="Clum A."/>
            <person name="Steindorff A."/>
            <person name="Ohm R.A."/>
            <person name="Martin F."/>
            <person name="Silar P."/>
            <person name="Natvig D.O."/>
            <person name="Lalanne C."/>
            <person name="Gautier V."/>
            <person name="Ament-Velasquez S.L."/>
            <person name="Kruys A."/>
            <person name="Hutchinson M.I."/>
            <person name="Powell A.J."/>
            <person name="Barry K."/>
            <person name="Miller A.N."/>
            <person name="Grigoriev I.V."/>
            <person name="Debuchy R."/>
            <person name="Gladieux P."/>
            <person name="Hiltunen Thoren M."/>
            <person name="Johannesson H."/>
        </authorList>
    </citation>
    <scope>NUCLEOTIDE SEQUENCE</scope>
    <source>
        <strain evidence="2">CBS 118394</strain>
    </source>
</reference>
<organism evidence="2 3">
    <name type="scientific">Apodospora peruviana</name>
    <dbReference type="NCBI Taxonomy" id="516989"/>
    <lineage>
        <taxon>Eukaryota</taxon>
        <taxon>Fungi</taxon>
        <taxon>Dikarya</taxon>
        <taxon>Ascomycota</taxon>
        <taxon>Pezizomycotina</taxon>
        <taxon>Sordariomycetes</taxon>
        <taxon>Sordariomycetidae</taxon>
        <taxon>Sordariales</taxon>
        <taxon>Lasiosphaeriaceae</taxon>
        <taxon>Apodospora</taxon>
    </lineage>
</organism>
<dbReference type="InterPro" id="IPR001810">
    <property type="entry name" value="F-box_dom"/>
</dbReference>
<dbReference type="AlphaFoldDB" id="A0AAE0M053"/>
<dbReference type="InterPro" id="IPR036047">
    <property type="entry name" value="F-box-like_dom_sf"/>
</dbReference>